<reference evidence="3 4" key="1">
    <citation type="submission" date="2019-10" db="EMBL/GenBank/DDBJ databases">
        <title>Paraburkholderia sp. isolated from nodules of Mimosa pudica from Brazilian Atlantic Forest soils.</title>
        <authorList>
            <person name="Paulitsch F."/>
            <person name="Hungria M."/>
            <person name="Dall'Agnol R."/>
        </authorList>
    </citation>
    <scope>NUCLEOTIDE SEQUENCE [LARGE SCALE GENOMIC DNA]</scope>
    <source>
        <strain evidence="3 4">CNPSo 3157</strain>
    </source>
</reference>
<evidence type="ECO:0000256" key="1">
    <source>
        <dbReference type="ARBA" id="ARBA00022679"/>
    </source>
</evidence>
<dbReference type="GO" id="GO:0008410">
    <property type="term" value="F:CoA-transferase activity"/>
    <property type="evidence" value="ECO:0007669"/>
    <property type="project" value="TreeGrafter"/>
</dbReference>
<dbReference type="PANTHER" id="PTHR48207">
    <property type="entry name" value="SUCCINATE--HYDROXYMETHYLGLUTARATE COA-TRANSFERASE"/>
    <property type="match status" value="1"/>
</dbReference>
<dbReference type="Gene3D" id="3.30.1540.10">
    <property type="entry name" value="formyl-coa transferase, domain 3"/>
    <property type="match status" value="1"/>
</dbReference>
<evidence type="ECO:0000256" key="2">
    <source>
        <dbReference type="SAM" id="MobiDB-lite"/>
    </source>
</evidence>
<dbReference type="InterPro" id="IPR044855">
    <property type="entry name" value="CoA-Trfase_III_dom3_sf"/>
</dbReference>
<evidence type="ECO:0000313" key="3">
    <source>
        <dbReference type="EMBL" id="MPW19566.1"/>
    </source>
</evidence>
<dbReference type="RefSeq" id="WP_152761720.1">
    <property type="nucleotide sequence ID" value="NZ_WHNP01000021.1"/>
</dbReference>
<keyword evidence="4" id="KW-1185">Reference proteome</keyword>
<dbReference type="EMBL" id="WHNP01000021">
    <property type="protein sequence ID" value="MPW19566.1"/>
    <property type="molecule type" value="Genomic_DNA"/>
</dbReference>
<feature type="compositionally biased region" description="Basic and acidic residues" evidence="2">
    <location>
        <begin position="7"/>
        <end position="17"/>
    </location>
</feature>
<dbReference type="InterPro" id="IPR023606">
    <property type="entry name" value="CoA-Trfase_III_dom_1_sf"/>
</dbReference>
<keyword evidence="1 3" id="KW-0808">Transferase</keyword>
<gene>
    <name evidence="3" type="ORF">GCT13_22325</name>
</gene>
<organism evidence="3 4">
    <name type="scientific">Paraburkholderia franconis</name>
    <dbReference type="NCBI Taxonomy" id="2654983"/>
    <lineage>
        <taxon>Bacteria</taxon>
        <taxon>Pseudomonadati</taxon>
        <taxon>Pseudomonadota</taxon>
        <taxon>Betaproteobacteria</taxon>
        <taxon>Burkholderiales</taxon>
        <taxon>Burkholderiaceae</taxon>
        <taxon>Paraburkholderia</taxon>
    </lineage>
</organism>
<proteinExistence type="predicted"/>
<dbReference type="InterPro" id="IPR050483">
    <property type="entry name" value="CoA-transferase_III_domain"/>
</dbReference>
<sequence>MNAECNDTQHDSQHDTQRAATARKGALSRFTIIDASRVRAGPTAMRLFADMGARVIKLEIPRGAPGGDDMIGGRDHNRADYENLHRNKESLTLNMKDPAGREILFDLVRRADVFIENFRPDVKDRLGIGPDTLRAINPRLVYASISGFGQDGPYANWPGFDSIAQGMGGLMSVTGKPGEGPMRVGIPIADLCAGHFCAMSILTALLEREASGEGQWVQTSLLEAQIAMLDFQAAQWLVDKQVPQQVGNEHPLTVPTGVFATQDGYLNLAAIGQTMWTRLCEALGLDHLARAPGFDSDPARVANRDAVNRAVSEVFKTRTTNEWTAILLKAGVPCGPIHRIDEVFEDPQVKHLGMAWPVDLPGRGEGAFVGQPFRLSRYPREVSPRLAPEQGEHTQAILRELGYADEQIEQWRAAFVV</sequence>
<dbReference type="AlphaFoldDB" id="A0A7X1NDI7"/>
<accession>A0A7X1NDI7</accession>
<dbReference type="PANTHER" id="PTHR48207:SF3">
    <property type="entry name" value="SUCCINATE--HYDROXYMETHYLGLUTARATE COA-TRANSFERASE"/>
    <property type="match status" value="1"/>
</dbReference>
<dbReference type="SUPFAM" id="SSF89796">
    <property type="entry name" value="CoA-transferase family III (CaiB/BaiF)"/>
    <property type="match status" value="1"/>
</dbReference>
<dbReference type="Proteomes" id="UP000484381">
    <property type="component" value="Unassembled WGS sequence"/>
</dbReference>
<dbReference type="Pfam" id="PF02515">
    <property type="entry name" value="CoA_transf_3"/>
    <property type="match status" value="1"/>
</dbReference>
<dbReference type="InterPro" id="IPR003673">
    <property type="entry name" value="CoA-Trfase_fam_III"/>
</dbReference>
<dbReference type="Gene3D" id="3.40.50.10540">
    <property type="entry name" value="Crotonobetainyl-coa:carnitine coa-transferase, domain 1"/>
    <property type="match status" value="1"/>
</dbReference>
<evidence type="ECO:0000313" key="4">
    <source>
        <dbReference type="Proteomes" id="UP000484381"/>
    </source>
</evidence>
<protein>
    <submittedName>
        <fullName evidence="3">CoA transferase</fullName>
    </submittedName>
</protein>
<feature type="region of interest" description="Disordered" evidence="2">
    <location>
        <begin position="1"/>
        <end position="23"/>
    </location>
</feature>
<name>A0A7X1NDI7_9BURK</name>
<comment type="caution">
    <text evidence="3">The sequence shown here is derived from an EMBL/GenBank/DDBJ whole genome shotgun (WGS) entry which is preliminary data.</text>
</comment>